<dbReference type="SUPFAM" id="SSF52540">
    <property type="entry name" value="P-loop containing nucleoside triphosphate hydrolases"/>
    <property type="match status" value="1"/>
</dbReference>
<dbReference type="PANTHER" id="PTHR43820">
    <property type="entry name" value="HIGH-AFFINITY BRANCHED-CHAIN AMINO ACID TRANSPORT ATP-BINDING PROTEIN LIVF"/>
    <property type="match status" value="1"/>
</dbReference>
<gene>
    <name evidence="4" type="primary">livF_90</name>
    <name evidence="4" type="ORF">SDC9_166278</name>
</gene>
<dbReference type="InterPro" id="IPR027417">
    <property type="entry name" value="P-loop_NTPase"/>
</dbReference>
<comment type="caution">
    <text evidence="4">The sequence shown here is derived from an EMBL/GenBank/DDBJ whole genome shotgun (WGS) entry which is preliminary data.</text>
</comment>
<accession>A0A645G4G7</accession>
<evidence type="ECO:0000313" key="4">
    <source>
        <dbReference type="EMBL" id="MPN18913.1"/>
    </source>
</evidence>
<keyword evidence="4" id="KW-0067">ATP-binding</keyword>
<dbReference type="EMBL" id="VSSQ01066349">
    <property type="protein sequence ID" value="MPN18913.1"/>
    <property type="molecule type" value="Genomic_DNA"/>
</dbReference>
<evidence type="ECO:0000256" key="3">
    <source>
        <dbReference type="ARBA" id="ARBA00022970"/>
    </source>
</evidence>
<dbReference type="GO" id="GO:0005524">
    <property type="term" value="F:ATP binding"/>
    <property type="evidence" value="ECO:0007669"/>
    <property type="project" value="UniProtKB-KW"/>
</dbReference>
<protein>
    <submittedName>
        <fullName evidence="4">High-affinity branched-chain amino acid transport ATP-binding protein LivF</fullName>
    </submittedName>
</protein>
<dbReference type="Gene3D" id="3.40.50.300">
    <property type="entry name" value="P-loop containing nucleotide triphosphate hydrolases"/>
    <property type="match status" value="1"/>
</dbReference>
<dbReference type="GO" id="GO:0015807">
    <property type="term" value="P:L-amino acid transport"/>
    <property type="evidence" value="ECO:0007669"/>
    <property type="project" value="TreeGrafter"/>
</dbReference>
<keyword evidence="2" id="KW-0813">Transport</keyword>
<dbReference type="AlphaFoldDB" id="A0A645G4G7"/>
<sequence>MLATGRALMTDPKILLMDEPSMGLSPILVNEIFTIIEQLHNSGITILLVEQNAKKALAVADRAYVLETGKISMSGSAKELAEDDRVRKAYLGA</sequence>
<name>A0A645G4G7_9ZZZZ</name>
<dbReference type="InterPro" id="IPR052156">
    <property type="entry name" value="BCAA_Transport_ATP-bd_LivF"/>
</dbReference>
<keyword evidence="4" id="KW-0547">Nucleotide-binding</keyword>
<proteinExistence type="inferred from homology"/>
<evidence type="ECO:0000256" key="2">
    <source>
        <dbReference type="ARBA" id="ARBA00022448"/>
    </source>
</evidence>
<organism evidence="4">
    <name type="scientific">bioreactor metagenome</name>
    <dbReference type="NCBI Taxonomy" id="1076179"/>
    <lineage>
        <taxon>unclassified sequences</taxon>
        <taxon>metagenomes</taxon>
        <taxon>ecological metagenomes</taxon>
    </lineage>
</organism>
<evidence type="ECO:0000256" key="1">
    <source>
        <dbReference type="ARBA" id="ARBA00005417"/>
    </source>
</evidence>
<keyword evidence="3" id="KW-0029">Amino-acid transport</keyword>
<comment type="similarity">
    <text evidence="1">Belongs to the ABC transporter superfamily.</text>
</comment>
<dbReference type="GO" id="GO:0015658">
    <property type="term" value="F:branched-chain amino acid transmembrane transporter activity"/>
    <property type="evidence" value="ECO:0007669"/>
    <property type="project" value="TreeGrafter"/>
</dbReference>
<reference evidence="4" key="1">
    <citation type="submission" date="2019-08" db="EMBL/GenBank/DDBJ databases">
        <authorList>
            <person name="Kucharzyk K."/>
            <person name="Murdoch R.W."/>
            <person name="Higgins S."/>
            <person name="Loffler F."/>
        </authorList>
    </citation>
    <scope>NUCLEOTIDE SEQUENCE</scope>
</reference>
<dbReference type="PANTHER" id="PTHR43820:SF4">
    <property type="entry name" value="HIGH-AFFINITY BRANCHED-CHAIN AMINO ACID TRANSPORT ATP-BINDING PROTEIN LIVF"/>
    <property type="match status" value="1"/>
</dbReference>